<protein>
    <submittedName>
        <fullName evidence="1">Uncharacterized protein</fullName>
    </submittedName>
</protein>
<organism evidence="1 2">
    <name type="scientific">Bythopirellula goksoeyrii</name>
    <dbReference type="NCBI Taxonomy" id="1400387"/>
    <lineage>
        <taxon>Bacteria</taxon>
        <taxon>Pseudomonadati</taxon>
        <taxon>Planctomycetota</taxon>
        <taxon>Planctomycetia</taxon>
        <taxon>Pirellulales</taxon>
        <taxon>Lacipirellulaceae</taxon>
        <taxon>Bythopirellula</taxon>
    </lineage>
</organism>
<proteinExistence type="predicted"/>
<evidence type="ECO:0000313" key="2">
    <source>
        <dbReference type="Proteomes" id="UP000323917"/>
    </source>
</evidence>
<dbReference type="EMBL" id="CP042913">
    <property type="protein sequence ID" value="QEG37745.1"/>
    <property type="molecule type" value="Genomic_DNA"/>
</dbReference>
<keyword evidence="2" id="KW-1185">Reference proteome</keyword>
<reference evidence="1 2" key="1">
    <citation type="submission" date="2019-08" db="EMBL/GenBank/DDBJ databases">
        <title>Deep-cultivation of Planctomycetes and their phenomic and genomic characterization uncovers novel biology.</title>
        <authorList>
            <person name="Wiegand S."/>
            <person name="Jogler M."/>
            <person name="Boedeker C."/>
            <person name="Pinto D."/>
            <person name="Vollmers J."/>
            <person name="Rivas-Marin E."/>
            <person name="Kohn T."/>
            <person name="Peeters S.H."/>
            <person name="Heuer A."/>
            <person name="Rast P."/>
            <person name="Oberbeckmann S."/>
            <person name="Bunk B."/>
            <person name="Jeske O."/>
            <person name="Meyerdierks A."/>
            <person name="Storesund J.E."/>
            <person name="Kallscheuer N."/>
            <person name="Luecker S."/>
            <person name="Lage O.M."/>
            <person name="Pohl T."/>
            <person name="Merkel B.J."/>
            <person name="Hornburger P."/>
            <person name="Mueller R.-W."/>
            <person name="Bruemmer F."/>
            <person name="Labrenz M."/>
            <person name="Spormann A.M."/>
            <person name="Op den Camp H."/>
            <person name="Overmann J."/>
            <person name="Amann R."/>
            <person name="Jetten M.S.M."/>
            <person name="Mascher T."/>
            <person name="Medema M.H."/>
            <person name="Devos D.P."/>
            <person name="Kaster A.-K."/>
            <person name="Ovreas L."/>
            <person name="Rohde M."/>
            <person name="Galperin M.Y."/>
            <person name="Jogler C."/>
        </authorList>
    </citation>
    <scope>NUCLEOTIDE SEQUENCE [LARGE SCALE GENOMIC DNA]</scope>
    <source>
        <strain evidence="1 2">Pr1d</strain>
    </source>
</reference>
<dbReference type="KEGG" id="bgok:Pr1d_50920"/>
<dbReference type="OrthoDB" id="281881at2"/>
<sequence>MPTHLKIYRGPVENDSPVVTKNETGEDCVTVSFGEVLPLIVDAVTSERTWLSDFDNDDITISRDLYEVLSAYQYFRRPGA</sequence>
<dbReference type="AlphaFoldDB" id="A0A5B9QJN1"/>
<dbReference type="RefSeq" id="WP_148075930.1">
    <property type="nucleotide sequence ID" value="NZ_CP042913.1"/>
</dbReference>
<dbReference type="Proteomes" id="UP000323917">
    <property type="component" value="Chromosome"/>
</dbReference>
<name>A0A5B9QJN1_9BACT</name>
<accession>A0A5B9QJN1</accession>
<gene>
    <name evidence="1" type="ORF">Pr1d_50920</name>
</gene>
<evidence type="ECO:0000313" key="1">
    <source>
        <dbReference type="EMBL" id="QEG37745.1"/>
    </source>
</evidence>